<dbReference type="PANTHER" id="PTHR11783">
    <property type="entry name" value="SULFOTRANSFERASE SULT"/>
    <property type="match status" value="1"/>
</dbReference>
<dbReference type="KEGG" id="lak:106162936"/>
<dbReference type="InterPro" id="IPR000863">
    <property type="entry name" value="Sulfotransferase_dom"/>
</dbReference>
<evidence type="ECO:0000259" key="3">
    <source>
        <dbReference type="Pfam" id="PF00685"/>
    </source>
</evidence>
<reference evidence="5" key="1">
    <citation type="submission" date="2025-08" db="UniProtKB">
        <authorList>
            <consortium name="RefSeq"/>
        </authorList>
    </citation>
    <scope>IDENTIFICATION</scope>
    <source>
        <tissue evidence="5">Gonads</tissue>
    </source>
</reference>
<organism evidence="4 5">
    <name type="scientific">Lingula anatina</name>
    <name type="common">Brachiopod</name>
    <name type="synonym">Lingula unguis</name>
    <dbReference type="NCBI Taxonomy" id="7574"/>
    <lineage>
        <taxon>Eukaryota</taxon>
        <taxon>Metazoa</taxon>
        <taxon>Spiralia</taxon>
        <taxon>Lophotrochozoa</taxon>
        <taxon>Brachiopoda</taxon>
        <taxon>Linguliformea</taxon>
        <taxon>Lingulata</taxon>
        <taxon>Lingulida</taxon>
        <taxon>Linguloidea</taxon>
        <taxon>Lingulidae</taxon>
        <taxon>Lingula</taxon>
    </lineage>
</organism>
<gene>
    <name evidence="5" type="primary">LOC106162936</name>
</gene>
<comment type="similarity">
    <text evidence="1">Belongs to the sulfotransferase 1 family.</text>
</comment>
<protein>
    <submittedName>
        <fullName evidence="5">Estrogen sulfotransferase</fullName>
    </submittedName>
</protein>
<evidence type="ECO:0000256" key="1">
    <source>
        <dbReference type="ARBA" id="ARBA00005771"/>
    </source>
</evidence>
<keyword evidence="4" id="KW-1185">Reference proteome</keyword>
<sequence>MIRDPRERMTTVKMPDANGHTMTMVKWQGEYFPPFPGTGPRMDKMKDLPMRDNDVLISSYPKSGTHWACEIARMLVSNKAENHHVEGLGKAPEYIDMSDQELVNSMKSPRVLFTHLPTKHLPKGVWEKKIKIIHLIRNPKDVAVSFFNFAQAFSVFEYEGNWDGFVTLQNSGHVPSGSWFRYMLDWWNSQKGNPNVLFITYEELSANDQKVVKKMAEFLNCTNTDEFYEEVGRKCSFHSMKKSREDAMKIFFRKGQVGDWKNWFTVAQNEEFDKLFQEQMKEAPDLIPRIIFDLQPQGH</sequence>
<dbReference type="Proteomes" id="UP000085678">
    <property type="component" value="Unplaced"/>
</dbReference>
<evidence type="ECO:0000313" key="5">
    <source>
        <dbReference type="RefSeq" id="XP_013395832.2"/>
    </source>
</evidence>
<dbReference type="InterPro" id="IPR027417">
    <property type="entry name" value="P-loop_NTPase"/>
</dbReference>
<dbReference type="AlphaFoldDB" id="A0A1S3IC63"/>
<feature type="domain" description="Sulfotransferase" evidence="3">
    <location>
        <begin position="52"/>
        <end position="282"/>
    </location>
</feature>
<dbReference type="OrthoDB" id="205623at2759"/>
<dbReference type="GO" id="GO:0008146">
    <property type="term" value="F:sulfotransferase activity"/>
    <property type="evidence" value="ECO:0007669"/>
    <property type="project" value="InterPro"/>
</dbReference>
<dbReference type="Gene3D" id="3.40.50.300">
    <property type="entry name" value="P-loop containing nucleotide triphosphate hydrolases"/>
    <property type="match status" value="1"/>
</dbReference>
<dbReference type="RefSeq" id="XP_013395832.2">
    <property type="nucleotide sequence ID" value="XM_013540378.2"/>
</dbReference>
<evidence type="ECO:0000313" key="4">
    <source>
        <dbReference type="Proteomes" id="UP000085678"/>
    </source>
</evidence>
<dbReference type="Pfam" id="PF00685">
    <property type="entry name" value="Sulfotransfer_1"/>
    <property type="match status" value="1"/>
</dbReference>
<evidence type="ECO:0000256" key="2">
    <source>
        <dbReference type="ARBA" id="ARBA00022679"/>
    </source>
</evidence>
<accession>A0A1S3IC63</accession>
<keyword evidence="2" id="KW-0808">Transferase</keyword>
<dbReference type="SUPFAM" id="SSF52540">
    <property type="entry name" value="P-loop containing nucleoside triphosphate hydrolases"/>
    <property type="match status" value="1"/>
</dbReference>
<name>A0A1S3IC63_LINAN</name>
<proteinExistence type="inferred from homology"/>
<dbReference type="InParanoid" id="A0A1S3IC63"/>
<dbReference type="GeneID" id="106162936"/>